<keyword evidence="3 5" id="KW-1133">Transmembrane helix</keyword>
<evidence type="ECO:0000256" key="4">
    <source>
        <dbReference type="ARBA" id="ARBA00023136"/>
    </source>
</evidence>
<feature type="transmembrane region" description="Helical" evidence="5">
    <location>
        <begin position="310"/>
        <end position="333"/>
    </location>
</feature>
<dbReference type="InterPro" id="IPR013057">
    <property type="entry name" value="AA_transpt_TM"/>
</dbReference>
<organism evidence="7 8">
    <name type="scientific">Sus scrofa</name>
    <name type="common">Pig</name>
    <dbReference type="NCBI Taxonomy" id="9823"/>
    <lineage>
        <taxon>Eukaryota</taxon>
        <taxon>Metazoa</taxon>
        <taxon>Chordata</taxon>
        <taxon>Craniata</taxon>
        <taxon>Vertebrata</taxon>
        <taxon>Euteleostomi</taxon>
        <taxon>Mammalia</taxon>
        <taxon>Eutheria</taxon>
        <taxon>Laurasiatheria</taxon>
        <taxon>Artiodactyla</taxon>
        <taxon>Suina</taxon>
        <taxon>Suidae</taxon>
        <taxon>Sus</taxon>
    </lineage>
</organism>
<feature type="transmembrane region" description="Helical" evidence="5">
    <location>
        <begin position="340"/>
        <end position="359"/>
    </location>
</feature>
<evidence type="ECO:0000256" key="1">
    <source>
        <dbReference type="ARBA" id="ARBA00004141"/>
    </source>
</evidence>
<sequence length="416" mass="46185">MMQTLIHLLKCNIGTGLLGLPLAMKNAGLLVGPFSLLAIGILTVHCMVILLNCAHHLSQRLQKTFVNYGEAMMYGLETCPNAWLRTHSVWGRYTVSFLLIITQLGFCSVYFMFMADNLQQMVEEAHVTSSTCQPRKILVLTPILDIRFYMLIILPFLVLLVFIQNLRVLSIFSTLANITTLGSMALIFEYIVQGIPDPRNLPLMASWKTFLLFFGTAIFTFEGVGIVSTGFGGMVTILFFSYGDILPFLLHSLVYFLDSTYNCVYYPSLCRLYQSVKLLYSIGIFFTYALQFHVPAEIIIPIVISQVSESWALFADLSVRTALVCLTCVSAILIPRLDLVISLVGSVSSSALALIIPPLLELITFYPEDMSCVTIAKDIMISMLGLLGCVFGTYQALYELIQPVSHSIANSTGVYA</sequence>
<feature type="transmembrane region" description="Helical" evidence="5">
    <location>
        <begin position="379"/>
        <end position="397"/>
    </location>
</feature>
<name>A0A8D0RUJ7_PIG</name>
<protein>
    <recommendedName>
        <fullName evidence="6">Amino acid transporter transmembrane domain-containing protein</fullName>
    </recommendedName>
</protein>
<evidence type="ECO:0000313" key="8">
    <source>
        <dbReference type="Proteomes" id="UP000694727"/>
    </source>
</evidence>
<feature type="transmembrane region" description="Helical" evidence="5">
    <location>
        <begin position="27"/>
        <end position="53"/>
    </location>
</feature>
<dbReference type="Proteomes" id="UP000694727">
    <property type="component" value="Unplaced"/>
</dbReference>
<evidence type="ECO:0000313" key="7">
    <source>
        <dbReference type="Ensembl" id="ENSSSCP00025021113.1"/>
    </source>
</evidence>
<reference evidence="7" key="1">
    <citation type="submission" date="2025-08" db="UniProtKB">
        <authorList>
            <consortium name="Ensembl"/>
        </authorList>
    </citation>
    <scope>IDENTIFICATION</scope>
</reference>
<feature type="transmembrane region" description="Helical" evidence="5">
    <location>
        <begin position="237"/>
        <end position="257"/>
    </location>
</feature>
<comment type="subcellular location">
    <subcellularLocation>
        <location evidence="1">Membrane</location>
        <topology evidence="1">Multi-pass membrane protein</topology>
    </subcellularLocation>
</comment>
<evidence type="ECO:0000256" key="3">
    <source>
        <dbReference type="ARBA" id="ARBA00022989"/>
    </source>
</evidence>
<dbReference type="Pfam" id="PF01490">
    <property type="entry name" value="Aa_trans"/>
    <property type="match status" value="2"/>
</dbReference>
<dbReference type="Ensembl" id="ENSSSCT00025049332.1">
    <property type="protein sequence ID" value="ENSSSCP00025021113.1"/>
    <property type="gene ID" value="ENSSSCG00025035929.1"/>
</dbReference>
<keyword evidence="4 5" id="KW-0472">Membrane</keyword>
<dbReference type="PANTHER" id="PTHR22950">
    <property type="entry name" value="AMINO ACID TRANSPORTER"/>
    <property type="match status" value="1"/>
</dbReference>
<evidence type="ECO:0000256" key="2">
    <source>
        <dbReference type="ARBA" id="ARBA00022692"/>
    </source>
</evidence>
<feature type="transmembrane region" description="Helical" evidence="5">
    <location>
        <begin position="90"/>
        <end position="113"/>
    </location>
</feature>
<feature type="transmembrane region" description="Helical" evidence="5">
    <location>
        <begin position="209"/>
        <end position="231"/>
    </location>
</feature>
<keyword evidence="2 5" id="KW-0812">Transmembrane</keyword>
<feature type="transmembrane region" description="Helical" evidence="5">
    <location>
        <begin position="146"/>
        <end position="163"/>
    </location>
</feature>
<proteinExistence type="predicted"/>
<feature type="domain" description="Amino acid transporter transmembrane" evidence="6">
    <location>
        <begin position="272"/>
        <end position="396"/>
    </location>
</feature>
<evidence type="ECO:0000256" key="5">
    <source>
        <dbReference type="SAM" id="Phobius"/>
    </source>
</evidence>
<evidence type="ECO:0000259" key="6">
    <source>
        <dbReference type="Pfam" id="PF01490"/>
    </source>
</evidence>
<dbReference type="PANTHER" id="PTHR22950:SF258">
    <property type="entry name" value="PROTON-COUPLED AMINO ACID TRANSPORTER 3"/>
    <property type="match status" value="1"/>
</dbReference>
<dbReference type="AlphaFoldDB" id="A0A8D0RUJ7"/>
<feature type="transmembrane region" description="Helical" evidence="5">
    <location>
        <begin position="278"/>
        <end position="304"/>
    </location>
</feature>
<feature type="transmembrane region" description="Helical" evidence="5">
    <location>
        <begin position="169"/>
        <end position="188"/>
    </location>
</feature>
<feature type="domain" description="Amino acid transporter transmembrane" evidence="6">
    <location>
        <begin position="1"/>
        <end position="227"/>
    </location>
</feature>
<accession>A0A8D0RUJ7</accession>
<dbReference type="GO" id="GO:0016020">
    <property type="term" value="C:membrane"/>
    <property type="evidence" value="ECO:0007669"/>
    <property type="project" value="UniProtKB-SubCell"/>
</dbReference>